<evidence type="ECO:0000313" key="21">
    <source>
        <dbReference type="Proteomes" id="UP000002195"/>
    </source>
</evidence>
<evidence type="ECO:0000313" key="20">
    <source>
        <dbReference type="EMBL" id="EAL64812.1"/>
    </source>
</evidence>
<evidence type="ECO:0000259" key="19">
    <source>
        <dbReference type="PROSITE" id="PS50026"/>
    </source>
</evidence>
<evidence type="ECO:0000256" key="3">
    <source>
        <dbReference type="ARBA" id="ARBA00022525"/>
    </source>
</evidence>
<dbReference type="Gene3D" id="2.60.120.260">
    <property type="entry name" value="Galactose-binding domain-like"/>
    <property type="match status" value="1"/>
</dbReference>
<feature type="chain" id="PRO_5004249695" description="Reelin" evidence="18">
    <location>
        <begin position="26"/>
        <end position="1065"/>
    </location>
</feature>
<keyword evidence="10" id="KW-0106">Calcium</keyword>
<evidence type="ECO:0000256" key="18">
    <source>
        <dbReference type="SAM" id="SignalP"/>
    </source>
</evidence>
<dbReference type="PROSITE" id="PS50026">
    <property type="entry name" value="EGF_3"/>
    <property type="match status" value="1"/>
</dbReference>
<feature type="domain" description="EGF-like" evidence="19">
    <location>
        <begin position="641"/>
        <end position="673"/>
    </location>
</feature>
<comment type="caution">
    <text evidence="20">The sequence shown here is derived from an EMBL/GenBank/DDBJ whole genome shotgun (WGS) entry which is preliminary data.</text>
</comment>
<evidence type="ECO:0000256" key="10">
    <source>
        <dbReference type="ARBA" id="ARBA00022837"/>
    </source>
</evidence>
<dbReference type="PROSITE" id="PS01186">
    <property type="entry name" value="EGF_2"/>
    <property type="match status" value="1"/>
</dbReference>
<dbReference type="AlphaFoldDB" id="Q54NG6"/>
<dbReference type="KEGG" id="ddi:DDB_G0285297"/>
<dbReference type="dictyBase" id="DDB_G0285297"/>
<evidence type="ECO:0000256" key="13">
    <source>
        <dbReference type="ARBA" id="ARBA00023900"/>
    </source>
</evidence>
<accession>Q54NG6</accession>
<dbReference type="GO" id="GO:0070325">
    <property type="term" value="F:lipoprotein particle receptor binding"/>
    <property type="evidence" value="ECO:0007669"/>
    <property type="project" value="InterPro"/>
</dbReference>
<evidence type="ECO:0000256" key="7">
    <source>
        <dbReference type="ARBA" id="ARBA00022801"/>
    </source>
</evidence>
<dbReference type="InParanoid" id="Q54NG6"/>
<keyword evidence="17" id="KW-1133">Transmembrane helix</keyword>
<evidence type="ECO:0000256" key="14">
    <source>
        <dbReference type="ARBA" id="ARBA00044961"/>
    </source>
</evidence>
<evidence type="ECO:0000256" key="9">
    <source>
        <dbReference type="ARBA" id="ARBA00022833"/>
    </source>
</evidence>
<evidence type="ECO:0000256" key="6">
    <source>
        <dbReference type="ARBA" id="ARBA00022723"/>
    </source>
</evidence>
<keyword evidence="8" id="KW-0720">Serine protease</keyword>
<evidence type="ECO:0000256" key="1">
    <source>
        <dbReference type="ARBA" id="ARBA00004498"/>
    </source>
</evidence>
<keyword evidence="2" id="KW-0217">Developmental protein</keyword>
<comment type="function">
    <text evidence="15">Extracellular matrix serine protease secreted by pioneer neurons that plays a role in layering of neurons in the cerebral cortex and cerebellum by coordinating cell positioning during neurodevelopment. Regulates microtubule function in neurons and neuronal migration. Binding to the extracellular domains of lipoprotein receptors VLDLR and LRP8/APOER2 induces tyrosine phosphorylation of DAB1 and modulation of TAU phosphorylation. Affects migration of sympathetic preganglionic neurons in the spinal cord, where it seems to act as a barrier to neuronal migration. Enzymatic activity is important for the modulation of cell adhesion.</text>
</comment>
<keyword evidence="16" id="KW-0245">EGF-like domain</keyword>
<keyword evidence="21" id="KW-1185">Reference proteome</keyword>
<keyword evidence="16" id="KW-1015">Disulfide bond</keyword>
<feature type="disulfide bond" evidence="16">
    <location>
        <begin position="645"/>
        <end position="655"/>
    </location>
</feature>
<dbReference type="InterPro" id="IPR034968">
    <property type="entry name" value="Reelin"/>
</dbReference>
<dbReference type="PANTHER" id="PTHR11841:SF1">
    <property type="entry name" value="REELIN"/>
    <property type="match status" value="1"/>
</dbReference>
<comment type="similarity">
    <text evidence="12">Belongs to the reelin family.</text>
</comment>
<dbReference type="PROSITE" id="PS00022">
    <property type="entry name" value="EGF_1"/>
    <property type="match status" value="1"/>
</dbReference>
<comment type="caution">
    <text evidence="16">Lacks conserved residue(s) required for the propagation of feature annotation.</text>
</comment>
<dbReference type="PANTHER" id="PTHR11841">
    <property type="entry name" value="REELIN"/>
    <property type="match status" value="1"/>
</dbReference>
<evidence type="ECO:0000256" key="4">
    <source>
        <dbReference type="ARBA" id="ARBA00022530"/>
    </source>
</evidence>
<comment type="subunit">
    <text evidence="14">Oligomer of disulfide-linked homodimers.</text>
</comment>
<evidence type="ECO:0000256" key="8">
    <source>
        <dbReference type="ARBA" id="ARBA00022825"/>
    </source>
</evidence>
<dbReference type="Proteomes" id="UP000002195">
    <property type="component" value="Unassembled WGS sequence"/>
</dbReference>
<name>Q54NG6_DICDI</name>
<dbReference type="GeneID" id="8625020"/>
<dbReference type="PaxDb" id="44689-DDB0215823"/>
<evidence type="ECO:0000256" key="17">
    <source>
        <dbReference type="SAM" id="Phobius"/>
    </source>
</evidence>
<keyword evidence="18" id="KW-0732">Signal</keyword>
<evidence type="ECO:0000256" key="11">
    <source>
        <dbReference type="ARBA" id="ARBA00022889"/>
    </source>
</evidence>
<evidence type="ECO:0000256" key="2">
    <source>
        <dbReference type="ARBA" id="ARBA00022473"/>
    </source>
</evidence>
<keyword evidence="3" id="KW-0964">Secreted</keyword>
<keyword evidence="9" id="KW-0862">Zinc</keyword>
<keyword evidence="6" id="KW-0479">Metal-binding</keyword>
<evidence type="ECO:0000256" key="12">
    <source>
        <dbReference type="ARBA" id="ARBA00023773"/>
    </source>
</evidence>
<keyword evidence="4" id="KW-0272">Extracellular matrix</keyword>
<comment type="subcellular location">
    <subcellularLocation>
        <location evidence="1">Secreted</location>
        <location evidence="1">Extracellular space</location>
        <location evidence="1">Extracellular matrix</location>
    </subcellularLocation>
</comment>
<feature type="transmembrane region" description="Helical" evidence="17">
    <location>
        <begin position="946"/>
        <end position="966"/>
    </location>
</feature>
<feature type="signal peptide" evidence="18">
    <location>
        <begin position="1"/>
        <end position="25"/>
    </location>
</feature>
<proteinExistence type="inferred from homology"/>
<keyword evidence="11" id="KW-0130">Cell adhesion</keyword>
<dbReference type="RefSeq" id="XP_638303.1">
    <property type="nucleotide sequence ID" value="XM_633211.1"/>
</dbReference>
<keyword evidence="17" id="KW-0812">Transmembrane</keyword>
<keyword evidence="7" id="KW-0378">Hydrolase</keyword>
<evidence type="ECO:0000256" key="15">
    <source>
        <dbReference type="ARBA" id="ARBA00046064"/>
    </source>
</evidence>
<organism evidence="20 21">
    <name type="scientific">Dictyostelium discoideum</name>
    <name type="common">Social amoeba</name>
    <dbReference type="NCBI Taxonomy" id="44689"/>
    <lineage>
        <taxon>Eukaryota</taxon>
        <taxon>Amoebozoa</taxon>
        <taxon>Evosea</taxon>
        <taxon>Eumycetozoa</taxon>
        <taxon>Dictyostelia</taxon>
        <taxon>Dictyosteliales</taxon>
        <taxon>Dictyosteliaceae</taxon>
        <taxon>Dictyostelium</taxon>
    </lineage>
</organism>
<dbReference type="InterPro" id="IPR000742">
    <property type="entry name" value="EGF"/>
</dbReference>
<feature type="disulfide bond" evidence="16">
    <location>
        <begin position="663"/>
        <end position="672"/>
    </location>
</feature>
<dbReference type="GlyGen" id="Q54NG6">
    <property type="glycosylation" value="1 site"/>
</dbReference>
<dbReference type="VEuPathDB" id="AmoebaDB:DDB_G0285297"/>
<protein>
    <recommendedName>
        <fullName evidence="13">Reelin</fullName>
    </recommendedName>
</protein>
<reference evidence="20 21" key="1">
    <citation type="journal article" date="2005" name="Nature">
        <title>The genome of the social amoeba Dictyostelium discoideum.</title>
        <authorList>
            <consortium name="The Dictyostelium discoideum Sequencing Consortium"/>
            <person name="Eichinger L."/>
            <person name="Pachebat J.A."/>
            <person name="Glockner G."/>
            <person name="Rajandream M.A."/>
            <person name="Sucgang R."/>
            <person name="Berriman M."/>
            <person name="Song J."/>
            <person name="Olsen R."/>
            <person name="Szafranski K."/>
            <person name="Xu Q."/>
            <person name="Tunggal B."/>
            <person name="Kummerfeld S."/>
            <person name="Madera M."/>
            <person name="Konfortov B.A."/>
            <person name="Rivero F."/>
            <person name="Bankier A.T."/>
            <person name="Lehmann R."/>
            <person name="Hamlin N."/>
            <person name="Davies R."/>
            <person name="Gaudet P."/>
            <person name="Fey P."/>
            <person name="Pilcher K."/>
            <person name="Chen G."/>
            <person name="Saunders D."/>
            <person name="Sodergren E."/>
            <person name="Davis P."/>
            <person name="Kerhornou A."/>
            <person name="Nie X."/>
            <person name="Hall N."/>
            <person name="Anjard C."/>
            <person name="Hemphill L."/>
            <person name="Bason N."/>
            <person name="Farbrother P."/>
            <person name="Desany B."/>
            <person name="Just E."/>
            <person name="Morio T."/>
            <person name="Rost R."/>
            <person name="Churcher C."/>
            <person name="Cooper J."/>
            <person name="Haydock S."/>
            <person name="van Driessche N."/>
            <person name="Cronin A."/>
            <person name="Goodhead I."/>
            <person name="Muzny D."/>
            <person name="Mourier T."/>
            <person name="Pain A."/>
            <person name="Lu M."/>
            <person name="Harper D."/>
            <person name="Lindsay R."/>
            <person name="Hauser H."/>
            <person name="James K."/>
            <person name="Quiles M."/>
            <person name="Madan Babu M."/>
            <person name="Saito T."/>
            <person name="Buchrieser C."/>
            <person name="Wardroper A."/>
            <person name="Felder M."/>
            <person name="Thangavelu M."/>
            <person name="Johnson D."/>
            <person name="Knights A."/>
            <person name="Loulseged H."/>
            <person name="Mungall K."/>
            <person name="Oliver K."/>
            <person name="Price C."/>
            <person name="Quail M.A."/>
            <person name="Urushihara H."/>
            <person name="Hernandez J."/>
            <person name="Rabbinowitsch E."/>
            <person name="Steffen D."/>
            <person name="Sanders M."/>
            <person name="Ma J."/>
            <person name="Kohara Y."/>
            <person name="Sharp S."/>
            <person name="Simmonds M."/>
            <person name="Spiegler S."/>
            <person name="Tivey A."/>
            <person name="Sugano S."/>
            <person name="White B."/>
            <person name="Walker D."/>
            <person name="Woodward J."/>
            <person name="Winckler T."/>
            <person name="Tanaka Y."/>
            <person name="Shaulsky G."/>
            <person name="Schleicher M."/>
            <person name="Weinstock G."/>
            <person name="Rosenthal A."/>
            <person name="Cox E.C."/>
            <person name="Chisholm R.L."/>
            <person name="Gibbs R."/>
            <person name="Loomis W.F."/>
            <person name="Platzer M."/>
            <person name="Kay R.R."/>
            <person name="Williams J."/>
            <person name="Dear P.H."/>
            <person name="Noegel A.A."/>
            <person name="Barrell B."/>
            <person name="Kuspa A."/>
        </authorList>
    </citation>
    <scope>NUCLEOTIDE SEQUENCE [LARGE SCALE GENOMIC DNA]</scope>
    <source>
        <strain evidence="20 21">AX4</strain>
    </source>
</reference>
<gene>
    <name evidence="20" type="ORF">DDB_G0285297</name>
</gene>
<keyword evidence="5" id="KW-0645">Protease</keyword>
<dbReference type="EMBL" id="AAFI02000077">
    <property type="protein sequence ID" value="EAL64812.1"/>
    <property type="molecule type" value="Genomic_DNA"/>
</dbReference>
<dbReference type="FunCoup" id="Q54NG6">
    <property type="interactions" value="161"/>
</dbReference>
<dbReference type="HOGENOM" id="CLU_293287_0_0_1"/>
<sequence>MKSRRKHFFKQIVFIILILIVSVNSERIEYSAYSEDDKSINIAFKIDTPIWGFSYYYNPIQHLSIIKSIEPIPIIRNNIPFKCRYLLDKKGYQINLINLKDDFGENDFYNNIICNATSNKITENSIQLKGNDINTTYEFICIDDNDNNNNNNNNNIDNIDNLIINSSDYHGDSSNSNNSNNNNSNEIDKFFCLKNDLSNHTLCTYNSKYACLQSIVFSGTKINEVYNINKKVFSTYKFQRSNIISINGFSYSIYLGCEAKFVGAIKSLNGIIMLVGTPFFREKLSSYSFMMGDKLLPISENFENDFQYGEDDNVLISMGTNQTFLNLTRYSDNVLKIQLEGGKIKEFKIDTQNKMTLSIEALGGDTKPYIQIDCESCIGARLKGLTMDVAPIVNSTIFHLDFSVFTLYGSIYLQSAIAPFETSNVVIINPIIKSPKQGEVIKLSVNKNQKYSTLTVFAYYLPPQFDGETLFTCQFILFDNTTIQVDQEDISSTNTGSYWEYSIQSTLTYGSGEFQIIINNFQVVNGSSVITFKKTNSFRYEFENPIVETISQPIRDGVGIVTLTGQNLNGSPLITIEGETSIKCGNVKFNDVNQITFEITQSPTTTTTTTTTTKPEDKFYNVIINVGGTKSEPFLMNYLPSGWKCPNNCSGNGYCDGSLNCICNQGFSGYDCSILINQVLTNANSLPISTNQQINGSFSMTGNHLKNISFEISLAGIIIDSDTFKPLQTDFKTFCKDFDDGFTLDAKNSKLSISTTAQFNPKIYNSINSINYNGIYLDKLSNNSVYLKVNTASSTITTMKSLKVIYKVDIKVNGKILTDNDDESVTTVVSSPINNKILIKHLDSNSCLQIHVSNRFMNYQNMDDDYASLVKMESIPTSDINKQDQNNPIYLSINIPFDDDVVGGGGVDGGDNSKFSLEVASTFSVFNEFPTNIRNSHPTLSTADKFFISFGVVVGMVLLLGLIFRFRRSIRFYTLRFIINIYFRYGNPSEKIQNFYGGYGVLNGKFDSLELFSMNGDDDDMGAPDGDDGVPEEGYIVNPYDVYDPTPSDFLVNEFIESKATSEID</sequence>
<evidence type="ECO:0000256" key="5">
    <source>
        <dbReference type="ARBA" id="ARBA00022670"/>
    </source>
</evidence>
<keyword evidence="17" id="KW-0472">Membrane</keyword>
<evidence type="ECO:0000256" key="16">
    <source>
        <dbReference type="PROSITE-ProRule" id="PRU00076"/>
    </source>
</evidence>